<feature type="region of interest" description="Disordered" evidence="7">
    <location>
        <begin position="1"/>
        <end position="22"/>
    </location>
</feature>
<organism evidence="9 10">
    <name type="scientific">Lactuca virosa</name>
    <dbReference type="NCBI Taxonomy" id="75947"/>
    <lineage>
        <taxon>Eukaryota</taxon>
        <taxon>Viridiplantae</taxon>
        <taxon>Streptophyta</taxon>
        <taxon>Embryophyta</taxon>
        <taxon>Tracheophyta</taxon>
        <taxon>Spermatophyta</taxon>
        <taxon>Magnoliopsida</taxon>
        <taxon>eudicotyledons</taxon>
        <taxon>Gunneridae</taxon>
        <taxon>Pentapetalae</taxon>
        <taxon>asterids</taxon>
        <taxon>campanulids</taxon>
        <taxon>Asterales</taxon>
        <taxon>Asteraceae</taxon>
        <taxon>Cichorioideae</taxon>
        <taxon>Cichorieae</taxon>
        <taxon>Lactucinae</taxon>
        <taxon>Lactuca</taxon>
    </lineage>
</organism>
<evidence type="ECO:0000256" key="1">
    <source>
        <dbReference type="ARBA" id="ARBA00004141"/>
    </source>
</evidence>
<keyword evidence="10" id="KW-1185">Reference proteome</keyword>
<dbReference type="AlphaFoldDB" id="A0AAU9PX85"/>
<comment type="similarity">
    <text evidence="2">Belongs to the YSL (TC 2.A.67.2) family.</text>
</comment>
<feature type="transmembrane region" description="Helical" evidence="8">
    <location>
        <begin position="159"/>
        <end position="178"/>
    </location>
</feature>
<sequence length="219" mass="24010">MASTTKTDEDNPSVTEVDHESDEAAAMERVFSNTEVPSWRNQITFRAIITSFILSIVFNFIVCKLNLTTGIIPSLNVAAGLLGFFILKSWTTLLNKFGLLKHPFTRQENTVIQTCVVASSGIAFSSGTASYLLGMSSMVASQLETGNTPINVKKLSPGWMIAYLFVVSFVGLFSIVPLRRMMIMKLKLTYPSGTATAYLINSFHTPNVEKLPPKLTSGK</sequence>
<comment type="caution">
    <text evidence="9">The sequence shown here is derived from an EMBL/GenBank/DDBJ whole genome shotgun (WGS) entry which is preliminary data.</text>
</comment>
<accession>A0AAU9PX85</accession>
<protein>
    <submittedName>
        <fullName evidence="9">Uncharacterized protein</fullName>
    </submittedName>
</protein>
<dbReference type="InterPro" id="IPR045035">
    <property type="entry name" value="YSL-like"/>
</dbReference>
<dbReference type="GO" id="GO:0016020">
    <property type="term" value="C:membrane"/>
    <property type="evidence" value="ECO:0007669"/>
    <property type="project" value="UniProtKB-SubCell"/>
</dbReference>
<dbReference type="Proteomes" id="UP001157418">
    <property type="component" value="Unassembled WGS sequence"/>
</dbReference>
<reference evidence="9 10" key="1">
    <citation type="submission" date="2022-01" db="EMBL/GenBank/DDBJ databases">
        <authorList>
            <person name="Xiong W."/>
            <person name="Schranz E."/>
        </authorList>
    </citation>
    <scope>NUCLEOTIDE SEQUENCE [LARGE SCALE GENOMIC DNA]</scope>
</reference>
<feature type="transmembrane region" description="Helical" evidence="8">
    <location>
        <begin position="43"/>
        <end position="62"/>
    </location>
</feature>
<feature type="transmembrane region" description="Helical" evidence="8">
    <location>
        <begin position="111"/>
        <end position="133"/>
    </location>
</feature>
<dbReference type="PANTHER" id="PTHR31645:SF20">
    <property type="entry name" value="METAL-NICOTIANAMINE TRANSPORTER YSL7"/>
    <property type="match status" value="1"/>
</dbReference>
<proteinExistence type="inferred from homology"/>
<keyword evidence="5 8" id="KW-1133">Transmembrane helix</keyword>
<evidence type="ECO:0000256" key="5">
    <source>
        <dbReference type="ARBA" id="ARBA00022989"/>
    </source>
</evidence>
<keyword evidence="6 8" id="KW-0472">Membrane</keyword>
<dbReference type="EMBL" id="CAKMRJ010005779">
    <property type="protein sequence ID" value="CAH1454602.1"/>
    <property type="molecule type" value="Genomic_DNA"/>
</dbReference>
<dbReference type="Pfam" id="PF03169">
    <property type="entry name" value="OPT"/>
    <property type="match status" value="1"/>
</dbReference>
<dbReference type="GO" id="GO:0035673">
    <property type="term" value="F:oligopeptide transmembrane transporter activity"/>
    <property type="evidence" value="ECO:0007669"/>
    <property type="project" value="InterPro"/>
</dbReference>
<evidence type="ECO:0000313" key="10">
    <source>
        <dbReference type="Proteomes" id="UP001157418"/>
    </source>
</evidence>
<keyword evidence="4 8" id="KW-0812">Transmembrane</keyword>
<comment type="subcellular location">
    <subcellularLocation>
        <location evidence="1">Membrane</location>
        <topology evidence="1">Multi-pass membrane protein</topology>
    </subcellularLocation>
</comment>
<gene>
    <name evidence="9" type="ORF">LVIROSA_LOCUS39772</name>
</gene>
<evidence type="ECO:0000256" key="6">
    <source>
        <dbReference type="ARBA" id="ARBA00023136"/>
    </source>
</evidence>
<evidence type="ECO:0000256" key="8">
    <source>
        <dbReference type="SAM" id="Phobius"/>
    </source>
</evidence>
<name>A0AAU9PX85_9ASTR</name>
<evidence type="ECO:0000256" key="3">
    <source>
        <dbReference type="ARBA" id="ARBA00022448"/>
    </source>
</evidence>
<evidence type="ECO:0000256" key="4">
    <source>
        <dbReference type="ARBA" id="ARBA00022692"/>
    </source>
</evidence>
<feature type="transmembrane region" description="Helical" evidence="8">
    <location>
        <begin position="68"/>
        <end position="90"/>
    </location>
</feature>
<dbReference type="PANTHER" id="PTHR31645">
    <property type="entry name" value="OLIGOPEPTIDE TRANSPORTER YGL114W-RELATED"/>
    <property type="match status" value="1"/>
</dbReference>
<evidence type="ECO:0000256" key="7">
    <source>
        <dbReference type="SAM" id="MobiDB-lite"/>
    </source>
</evidence>
<evidence type="ECO:0000256" key="2">
    <source>
        <dbReference type="ARBA" id="ARBA00010276"/>
    </source>
</evidence>
<dbReference type="InterPro" id="IPR004813">
    <property type="entry name" value="OPT"/>
</dbReference>
<evidence type="ECO:0000313" key="9">
    <source>
        <dbReference type="EMBL" id="CAH1454602.1"/>
    </source>
</evidence>
<keyword evidence="3" id="KW-0813">Transport</keyword>